<dbReference type="Gene3D" id="3.40.50.2300">
    <property type="match status" value="1"/>
</dbReference>
<organism evidence="2">
    <name type="scientific">marine metagenome</name>
    <dbReference type="NCBI Taxonomy" id="408172"/>
    <lineage>
        <taxon>unclassified sequences</taxon>
        <taxon>metagenomes</taxon>
        <taxon>ecological metagenomes</taxon>
    </lineage>
</organism>
<name>A0A381ZR55_9ZZZZ</name>
<dbReference type="InterPro" id="IPR038078">
    <property type="entry name" value="PhoU-like_sf"/>
</dbReference>
<dbReference type="GO" id="GO:0045936">
    <property type="term" value="P:negative regulation of phosphate metabolic process"/>
    <property type="evidence" value="ECO:0007669"/>
    <property type="project" value="InterPro"/>
</dbReference>
<dbReference type="InterPro" id="IPR028366">
    <property type="entry name" value="PhoU"/>
</dbReference>
<gene>
    <name evidence="2" type="ORF">METZ01_LOCUS144097</name>
</gene>
<dbReference type="Pfam" id="PF01895">
    <property type="entry name" value="PhoU"/>
    <property type="match status" value="1"/>
</dbReference>
<evidence type="ECO:0000313" key="2">
    <source>
        <dbReference type="EMBL" id="SVA91243.1"/>
    </source>
</evidence>
<dbReference type="PANTHER" id="PTHR42930">
    <property type="entry name" value="PHOSPHATE-SPECIFIC TRANSPORT SYSTEM ACCESSORY PROTEIN PHOU"/>
    <property type="match status" value="1"/>
</dbReference>
<dbReference type="PANTHER" id="PTHR42930:SF3">
    <property type="entry name" value="PHOSPHATE-SPECIFIC TRANSPORT SYSTEM ACCESSORY PROTEIN PHOU"/>
    <property type="match status" value="1"/>
</dbReference>
<proteinExistence type="predicted"/>
<dbReference type="AlphaFoldDB" id="A0A381ZR55"/>
<evidence type="ECO:0000259" key="1">
    <source>
        <dbReference type="Pfam" id="PF01895"/>
    </source>
</evidence>
<protein>
    <recommendedName>
        <fullName evidence="1">PhoU domain-containing protein</fullName>
    </recommendedName>
</protein>
<dbReference type="SUPFAM" id="SSF109755">
    <property type="entry name" value="PhoU-like"/>
    <property type="match status" value="1"/>
</dbReference>
<dbReference type="GO" id="GO:0030643">
    <property type="term" value="P:intracellular phosphate ion homeostasis"/>
    <property type="evidence" value="ECO:0007669"/>
    <property type="project" value="InterPro"/>
</dbReference>
<feature type="domain" description="PhoU" evidence="1">
    <location>
        <begin position="25"/>
        <end position="108"/>
    </location>
</feature>
<reference evidence="2" key="1">
    <citation type="submission" date="2018-05" db="EMBL/GenBank/DDBJ databases">
        <authorList>
            <person name="Lanie J.A."/>
            <person name="Ng W.-L."/>
            <person name="Kazmierczak K.M."/>
            <person name="Andrzejewski T.M."/>
            <person name="Davidsen T.M."/>
            <person name="Wayne K.J."/>
            <person name="Tettelin H."/>
            <person name="Glass J.I."/>
            <person name="Rusch D."/>
            <person name="Podicherti R."/>
            <person name="Tsui H.-C.T."/>
            <person name="Winkler M.E."/>
        </authorList>
    </citation>
    <scope>NUCLEOTIDE SEQUENCE</scope>
</reference>
<dbReference type="InterPro" id="IPR036196">
    <property type="entry name" value="Ptyr_pPase_sf"/>
</dbReference>
<sequence length="358" mass="40469">MEGHHYTERIEKDLKEISSHVELVSGEILDQIGKVLHAFVHSDSELANEVVLGDRRVNRQVERIDEMVHAFVVRHAPSGKHLRYASAVLRLSVALERIGDYAGSIGRQIVRIEVVPPERIVKQVEMIAQQARYTLEKAITAFQLGDVESARETYWHTERSDHALGLVFNEVMELGTSGKTSVMDVLSLSRVLMLFRRMEEQAENLAEQTVFAFAGEHRKARVFRVLFLDENHDLEAHVAEAYARKAFSQSGTYESAGWNVKGDEYLREELVEFMDGKGLDLRHSRSKQLVAISEMSNHFHVVVVFSEDGNIDILGDVPFRTTVLHWKKADARNMDALYEDVAGAVQKLMTTLAGTDAN</sequence>
<dbReference type="InterPro" id="IPR026022">
    <property type="entry name" value="PhoU_dom"/>
</dbReference>
<dbReference type="SUPFAM" id="SSF52788">
    <property type="entry name" value="Phosphotyrosine protein phosphatases I"/>
    <property type="match status" value="1"/>
</dbReference>
<dbReference type="Gene3D" id="1.20.58.220">
    <property type="entry name" value="Phosphate transport system protein phou homolog 2, domain 2"/>
    <property type="match status" value="1"/>
</dbReference>
<accession>A0A381ZR55</accession>
<dbReference type="EMBL" id="UINC01022174">
    <property type="protein sequence ID" value="SVA91243.1"/>
    <property type="molecule type" value="Genomic_DNA"/>
</dbReference>